<evidence type="ECO:0000313" key="3">
    <source>
        <dbReference type="EMBL" id="ERL64766.1"/>
    </source>
</evidence>
<dbReference type="Proteomes" id="UP000030647">
    <property type="component" value="Unassembled WGS sequence"/>
</dbReference>
<feature type="compositionally biased region" description="Low complexity" evidence="2">
    <location>
        <begin position="222"/>
        <end position="232"/>
    </location>
</feature>
<dbReference type="HOGENOM" id="CLU_865432_0_0_9"/>
<keyword evidence="1" id="KW-0732">Signal</keyword>
<evidence type="ECO:0000313" key="4">
    <source>
        <dbReference type="Proteomes" id="UP000030647"/>
    </source>
</evidence>
<keyword evidence="4" id="KW-1185">Reference proteome</keyword>
<feature type="region of interest" description="Disordered" evidence="2">
    <location>
        <begin position="50"/>
        <end position="241"/>
    </location>
</feature>
<protein>
    <submittedName>
        <fullName evidence="3">Uncharacterized protein</fullName>
    </submittedName>
</protein>
<gene>
    <name evidence="3" type="ORF">L248_0685</name>
</gene>
<feature type="compositionally biased region" description="Basic and acidic residues" evidence="2">
    <location>
        <begin position="160"/>
        <end position="172"/>
    </location>
</feature>
<feature type="compositionally biased region" description="Polar residues" evidence="2">
    <location>
        <begin position="77"/>
        <end position="89"/>
    </location>
</feature>
<organism evidence="3 4">
    <name type="scientific">Schleiferilactobacillus shenzhenensis LY-73</name>
    <dbReference type="NCBI Taxonomy" id="1231336"/>
    <lineage>
        <taxon>Bacteria</taxon>
        <taxon>Bacillati</taxon>
        <taxon>Bacillota</taxon>
        <taxon>Bacilli</taxon>
        <taxon>Lactobacillales</taxon>
        <taxon>Lactobacillaceae</taxon>
        <taxon>Schleiferilactobacillus</taxon>
    </lineage>
</organism>
<dbReference type="Pfam" id="PF19258">
    <property type="entry name" value="KxYKxGKxW_sig"/>
    <property type="match status" value="1"/>
</dbReference>
<evidence type="ECO:0000256" key="1">
    <source>
        <dbReference type="ARBA" id="ARBA00022729"/>
    </source>
</evidence>
<feature type="compositionally biased region" description="Basic and acidic residues" evidence="2">
    <location>
        <begin position="61"/>
        <end position="74"/>
    </location>
</feature>
<feature type="compositionally biased region" description="Basic and acidic residues" evidence="2">
    <location>
        <begin position="209"/>
        <end position="221"/>
    </location>
</feature>
<evidence type="ECO:0000256" key="2">
    <source>
        <dbReference type="SAM" id="MobiDB-lite"/>
    </source>
</evidence>
<name>U4TIW9_9LACO</name>
<dbReference type="AlphaFoldDB" id="U4TIW9"/>
<accession>U4TIW9</accession>
<dbReference type="EMBL" id="KI271593">
    <property type="protein sequence ID" value="ERL64766.1"/>
    <property type="molecule type" value="Genomic_DNA"/>
</dbReference>
<reference evidence="4" key="1">
    <citation type="journal article" date="2013" name="Genome Announc.">
        <title>Whole-Genome Sequencing of Lactobacillus shenzhenensis Strain LY-73T.</title>
        <authorList>
            <person name="Lin Z."/>
            <person name="Liu Z."/>
            <person name="Yang R."/>
            <person name="Zou Y."/>
            <person name="Wan D."/>
            <person name="Chen J."/>
            <person name="Guo M."/>
            <person name="Zhao J."/>
            <person name="Fang C."/>
            <person name="Yang R."/>
            <person name="Liu F."/>
        </authorList>
    </citation>
    <scope>NUCLEOTIDE SEQUENCE [LARGE SCALE GENOMIC DNA]</scope>
    <source>
        <strain evidence="4">LY-73</strain>
    </source>
</reference>
<sequence>MGKNPLPGTESQKKVHYRLYKSKKQWLVASIAALTLGMGSLALPTAVKAADIDGNDGVTTAEKDKAAADTKPEESQDQSATDSKQTVSVTIPAVDQSKPELTTGTTQDTQKPVVTETESANTAKTDNASQPNQDTTMNDAKKTAQSTASVDSATTNQEPSTEKKTLQSEATKKTTSSIKADEPAQVKATRSLLGDSAVPKEAADAYNTAKDKADDANKSADENNAAASDAETIVNNDNGKALTTDEQKALQKALDDLKAKLAEFQGKQTDTDAAIQAYEDVLKKLPNQPAAIKDIIPNPNNDPLTLDTYNTPIIHEGGENG</sequence>
<proteinExistence type="predicted"/>
<feature type="compositionally biased region" description="Polar residues" evidence="2">
    <location>
        <begin position="99"/>
        <end position="159"/>
    </location>
</feature>
<feature type="region of interest" description="Disordered" evidence="2">
    <location>
        <begin position="294"/>
        <end position="321"/>
    </location>
</feature>
<dbReference type="InterPro" id="IPR022263">
    <property type="entry name" value="KxYKxGKxW"/>
</dbReference>
<dbReference type="NCBIfam" id="TIGR03715">
    <property type="entry name" value="KxYKxGKxW"/>
    <property type="match status" value="1"/>
</dbReference>
<feature type="compositionally biased region" description="Polar residues" evidence="2">
    <location>
        <begin position="298"/>
        <end position="311"/>
    </location>
</feature>